<protein>
    <recommendedName>
        <fullName evidence="5 8">ATP phosphoribosyltransferase regulatory subunit</fullName>
    </recommendedName>
</protein>
<feature type="domain" description="Aminoacyl-transfer RNA synthetases class-II family profile" evidence="10">
    <location>
        <begin position="28"/>
        <end position="334"/>
    </location>
</feature>
<dbReference type="GO" id="GO:0004821">
    <property type="term" value="F:histidine-tRNA ligase activity"/>
    <property type="evidence" value="ECO:0007669"/>
    <property type="project" value="TreeGrafter"/>
</dbReference>
<name>A0A4R3JRS8_9FIRM</name>
<dbReference type="InterPro" id="IPR045864">
    <property type="entry name" value="aa-tRNA-synth_II/BPL/LPL"/>
</dbReference>
<evidence type="ECO:0000256" key="2">
    <source>
        <dbReference type="ARBA" id="ARBA00004667"/>
    </source>
</evidence>
<keyword evidence="12" id="KW-0328">Glycosyltransferase</keyword>
<sequence length="417" mass="47711">MAMRQKILHTPEGVKDIYGKECRKKLLLQEELHEMLHLYGYEDIQTPAFEFLEVFGRDTGIVSSRELYKFFDREGNTLALRPDITPSVARVAVTQFEKDSVPLRMCYIGNTFLNHGSQQGELCESTQLGAELIGDGTAGADAELIALASDSLKRAGMKEFQISVGHVEFLQSLLDAAQFPAEVKEKVRTMIARRNFLGMRELLEKLPVKRPIREVFYRLPELVGSVEILNEARELAPDRRAILALERLKEVYEILKLYHMQEMITFDLGMCGKYAYYSGMIFKSDTFGGGEPVAKGGRYDRLMERFGRELPAAGFAIGTDELMKALIRQKIQIPEEPEQIILLFDREQRKYAISLAKDFRGKGKRVELLEREEKKNLSVYHIYGRRKQAGSLIYLRRDEQIIMVNLHTGEKKVVDCA</sequence>
<proteinExistence type="inferred from homology"/>
<feature type="binding site" evidence="9">
    <location>
        <position position="131"/>
    </location>
    <ligand>
        <name>L-histidine</name>
        <dbReference type="ChEBI" id="CHEBI:57595"/>
    </ligand>
</feature>
<evidence type="ECO:0000256" key="9">
    <source>
        <dbReference type="PIRSR" id="PIRSR001549-1"/>
    </source>
</evidence>
<reference evidence="11 14" key="1">
    <citation type="journal article" date="2018" name="Int. J. Syst. Evol. Microbiol.">
        <title>Draft Genome Sequence of Faecalimonas umbilicata JCM 30896T, an Acetate-Producing Bacterium Isolated from Human Feces.</title>
        <authorList>
            <person name="Sakamoto M."/>
            <person name="Ikeyama N."/>
            <person name="Yuki M."/>
            <person name="Ohkuma M."/>
        </authorList>
    </citation>
    <scope>NUCLEOTIDE SEQUENCE [LARGE SCALE GENOMIC DNA]</scope>
    <source>
        <strain evidence="11 14">EGH7</strain>
    </source>
</reference>
<gene>
    <name evidence="8 11" type="primary">hisZ</name>
    <name evidence="12" type="ORF">EDD74_1098</name>
    <name evidence="11" type="ORF">FAEUMB_28790</name>
</gene>
<feature type="binding site" evidence="9">
    <location>
        <begin position="83"/>
        <end position="85"/>
    </location>
    <ligand>
        <name>L-histidine</name>
        <dbReference type="ChEBI" id="CHEBI:57595"/>
    </ligand>
</feature>
<keyword evidence="8" id="KW-0368">Histidine biosynthesis</keyword>
<feature type="binding site" evidence="9">
    <location>
        <begin position="276"/>
        <end position="277"/>
    </location>
    <ligand>
        <name>L-histidine</name>
        <dbReference type="ChEBI" id="CHEBI:57595"/>
    </ligand>
</feature>
<dbReference type="PIRSF" id="PIRSF001549">
    <property type="entry name" value="His-tRNA_synth"/>
    <property type="match status" value="1"/>
</dbReference>
<feature type="binding site" evidence="9">
    <location>
        <position position="127"/>
    </location>
    <ligand>
        <name>L-histidine</name>
        <dbReference type="ChEBI" id="CHEBI:57595"/>
    </ligand>
</feature>
<keyword evidence="6 8" id="KW-0963">Cytoplasm</keyword>
<dbReference type="NCBIfam" id="TIGR00443">
    <property type="entry name" value="hisZ_biosyn_reg"/>
    <property type="match status" value="1"/>
</dbReference>
<dbReference type="Gene3D" id="3.30.930.10">
    <property type="entry name" value="Bira Bifunctional Protein, Domain 2"/>
    <property type="match status" value="1"/>
</dbReference>
<dbReference type="GO" id="GO:0000105">
    <property type="term" value="P:L-histidine biosynthetic process"/>
    <property type="evidence" value="ECO:0007669"/>
    <property type="project" value="UniProtKB-UniRule"/>
</dbReference>
<comment type="similarity">
    <text evidence="3 8">Belongs to the class-II aminoacyl-tRNA synthetase family. HisZ subfamily.</text>
</comment>
<evidence type="ECO:0000313" key="12">
    <source>
        <dbReference type="EMBL" id="TCS68304.1"/>
    </source>
</evidence>
<evidence type="ECO:0000313" key="14">
    <source>
        <dbReference type="Proteomes" id="UP000702954"/>
    </source>
</evidence>
<dbReference type="InterPro" id="IPR006195">
    <property type="entry name" value="aa-tRNA-synth_II"/>
</dbReference>
<evidence type="ECO:0000256" key="4">
    <source>
        <dbReference type="ARBA" id="ARBA00011496"/>
    </source>
</evidence>
<dbReference type="SUPFAM" id="SSF55681">
    <property type="entry name" value="Class II aaRS and biotin synthetases"/>
    <property type="match status" value="1"/>
</dbReference>
<accession>A0A4R3JRS8</accession>
<reference evidence="12 13" key="2">
    <citation type="submission" date="2019-03" db="EMBL/GenBank/DDBJ databases">
        <title>Genomic Encyclopedia of Type Strains, Phase IV (KMG-IV): sequencing the most valuable type-strain genomes for metagenomic binning, comparative biology and taxonomic classification.</title>
        <authorList>
            <person name="Goeker M."/>
        </authorList>
    </citation>
    <scope>NUCLEOTIDE SEQUENCE [LARGE SCALE GENOMIC DNA]</scope>
    <source>
        <strain evidence="12 13">DSM 103426</strain>
    </source>
</reference>
<evidence type="ECO:0000256" key="5">
    <source>
        <dbReference type="ARBA" id="ARBA00020397"/>
    </source>
</evidence>
<comment type="caution">
    <text evidence="12">The sequence shown here is derived from an EMBL/GenBank/DDBJ whole genome shotgun (WGS) entry which is preliminary data.</text>
</comment>
<keyword evidence="14" id="KW-1185">Reference proteome</keyword>
<dbReference type="PANTHER" id="PTHR43707:SF1">
    <property type="entry name" value="HISTIDINE--TRNA LIGASE, MITOCHONDRIAL-RELATED"/>
    <property type="match status" value="1"/>
</dbReference>
<evidence type="ECO:0000256" key="1">
    <source>
        <dbReference type="ARBA" id="ARBA00004496"/>
    </source>
</evidence>
<comment type="function">
    <text evidence="7 8">Required for the first step of histidine biosynthesis. May allow the feedback regulation of ATP phosphoribosyltransferase activity by histidine.</text>
</comment>
<dbReference type="UniPathway" id="UPA00031">
    <property type="reaction ID" value="UER00006"/>
</dbReference>
<keyword evidence="8" id="KW-0028">Amino-acid biosynthesis</keyword>
<dbReference type="Pfam" id="PF13393">
    <property type="entry name" value="tRNA-synt_His"/>
    <property type="match status" value="1"/>
</dbReference>
<dbReference type="InterPro" id="IPR041715">
    <property type="entry name" value="HisRS-like_core"/>
</dbReference>
<evidence type="ECO:0000256" key="7">
    <source>
        <dbReference type="ARBA" id="ARBA00025246"/>
    </source>
</evidence>
<dbReference type="Proteomes" id="UP000702954">
    <property type="component" value="Unassembled WGS sequence"/>
</dbReference>
<dbReference type="EMBL" id="SLZV01000009">
    <property type="protein sequence ID" value="TCS68304.1"/>
    <property type="molecule type" value="Genomic_DNA"/>
</dbReference>
<dbReference type="GO" id="GO:0016757">
    <property type="term" value="F:glycosyltransferase activity"/>
    <property type="evidence" value="ECO:0007669"/>
    <property type="project" value="UniProtKB-KW"/>
</dbReference>
<comment type="subunit">
    <text evidence="4 8">Heteromultimer composed of HisG and HisZ subunits.</text>
</comment>
<comment type="miscellaneous">
    <text evidence="8">This function is generally fulfilled by the C-terminal part of HisG, which is missing in some bacteria such as this one.</text>
</comment>
<dbReference type="HAMAP" id="MF_00125">
    <property type="entry name" value="HisZ"/>
    <property type="match status" value="1"/>
</dbReference>
<comment type="pathway">
    <text evidence="2 8">Amino-acid biosynthesis; L-histidine biosynthesis; L-histidine from 5-phospho-alpha-D-ribose 1-diphosphate: step 1/9.</text>
</comment>
<dbReference type="AlphaFoldDB" id="A0A4R3JRS8"/>
<evidence type="ECO:0000313" key="13">
    <source>
        <dbReference type="Proteomes" id="UP000294613"/>
    </source>
</evidence>
<dbReference type="GO" id="GO:0140096">
    <property type="term" value="F:catalytic activity, acting on a protein"/>
    <property type="evidence" value="ECO:0007669"/>
    <property type="project" value="UniProtKB-ARBA"/>
</dbReference>
<dbReference type="GO" id="GO:0005737">
    <property type="term" value="C:cytoplasm"/>
    <property type="evidence" value="ECO:0007669"/>
    <property type="project" value="UniProtKB-SubCell"/>
</dbReference>
<evidence type="ECO:0000256" key="8">
    <source>
        <dbReference type="HAMAP-Rule" id="MF_00125"/>
    </source>
</evidence>
<dbReference type="InterPro" id="IPR004516">
    <property type="entry name" value="HisRS/HisZ"/>
</dbReference>
<dbReference type="EMBL" id="BHEO01000008">
    <property type="protein sequence ID" value="GBU06338.1"/>
    <property type="molecule type" value="Genomic_DNA"/>
</dbReference>
<dbReference type="InterPro" id="IPR004517">
    <property type="entry name" value="HisZ"/>
</dbReference>
<evidence type="ECO:0000256" key="6">
    <source>
        <dbReference type="ARBA" id="ARBA00022490"/>
    </source>
</evidence>
<dbReference type="CDD" id="cd00773">
    <property type="entry name" value="HisRS-like_core"/>
    <property type="match status" value="1"/>
</dbReference>
<evidence type="ECO:0000256" key="3">
    <source>
        <dbReference type="ARBA" id="ARBA00005539"/>
    </source>
</evidence>
<dbReference type="PROSITE" id="PS50862">
    <property type="entry name" value="AA_TRNA_LIGASE_II"/>
    <property type="match status" value="1"/>
</dbReference>
<dbReference type="PANTHER" id="PTHR43707">
    <property type="entry name" value="HISTIDYL-TRNA SYNTHETASE"/>
    <property type="match status" value="1"/>
</dbReference>
<comment type="subcellular location">
    <subcellularLocation>
        <location evidence="1 8">Cytoplasm</location>
    </subcellularLocation>
</comment>
<organism evidence="12 13">
    <name type="scientific">Faecalimonas umbilicata</name>
    <dbReference type="NCBI Taxonomy" id="1912855"/>
    <lineage>
        <taxon>Bacteria</taxon>
        <taxon>Bacillati</taxon>
        <taxon>Bacillota</taxon>
        <taxon>Clostridia</taxon>
        <taxon>Lachnospirales</taxon>
        <taxon>Lachnospiraceae</taxon>
        <taxon>Faecalimonas</taxon>
    </lineage>
</organism>
<evidence type="ECO:0000313" key="11">
    <source>
        <dbReference type="EMBL" id="GBU06338.1"/>
    </source>
</evidence>
<evidence type="ECO:0000259" key="10">
    <source>
        <dbReference type="PROSITE" id="PS50862"/>
    </source>
</evidence>
<dbReference type="GO" id="GO:0006427">
    <property type="term" value="P:histidyl-tRNA aminoacylation"/>
    <property type="evidence" value="ECO:0007669"/>
    <property type="project" value="TreeGrafter"/>
</dbReference>
<dbReference type="RefSeq" id="WP_116442296.1">
    <property type="nucleotide sequence ID" value="NZ_BHEO01000008.1"/>
</dbReference>
<dbReference type="Proteomes" id="UP000294613">
    <property type="component" value="Unassembled WGS sequence"/>
</dbReference>
<keyword evidence="12" id="KW-0808">Transferase</keyword>